<gene>
    <name evidence="4" type="ORF">JJJ19_01565</name>
</gene>
<keyword evidence="5" id="KW-1185">Reference proteome</keyword>
<keyword evidence="3" id="KW-1133">Transmembrane helix</keyword>
<evidence type="ECO:0000256" key="2">
    <source>
        <dbReference type="SAM" id="MobiDB-lite"/>
    </source>
</evidence>
<keyword evidence="3" id="KW-0472">Membrane</keyword>
<feature type="transmembrane region" description="Helical" evidence="3">
    <location>
        <begin position="27"/>
        <end position="53"/>
    </location>
</feature>
<evidence type="ECO:0000256" key="3">
    <source>
        <dbReference type="SAM" id="Phobius"/>
    </source>
</evidence>
<evidence type="ECO:0000313" key="4">
    <source>
        <dbReference type="EMBL" id="QXE28201.1"/>
    </source>
</evidence>
<evidence type="ECO:0000313" key="5">
    <source>
        <dbReference type="Proteomes" id="UP000683565"/>
    </source>
</evidence>
<feature type="coiled-coil region" evidence="1">
    <location>
        <begin position="143"/>
        <end position="191"/>
    </location>
</feature>
<dbReference type="EMBL" id="CP067334">
    <property type="protein sequence ID" value="QXE28201.1"/>
    <property type="molecule type" value="Genomic_DNA"/>
</dbReference>
<proteinExistence type="predicted"/>
<reference evidence="4" key="1">
    <citation type="submission" date="2021-01" db="EMBL/GenBank/DDBJ databases">
        <title>Chlamydial infections in birds of prey presented to California wildlife rehabilitation facilities.</title>
        <authorList>
            <person name="Seibert B.A."/>
            <person name="Keel M.K."/>
            <person name="Kelly T.R."/>
            <person name="Nilsen R.A."/>
            <person name="Pesti D.R."/>
            <person name="Ciembor P.X."/>
            <person name="Gregory C.R."/>
            <person name="Ritchie B.W."/>
            <person name="Hawkins M.G."/>
        </authorList>
    </citation>
    <scope>NUCLEOTIDE SEQUENCE [LARGE SCALE GENOMIC DNA]</scope>
    <source>
        <strain evidence="4">SWA</strain>
    </source>
</reference>
<organism evidence="4 5">
    <name type="scientific">Chlamydia buteonis</name>
    <dbReference type="NCBI Taxonomy" id="2494525"/>
    <lineage>
        <taxon>Bacteria</taxon>
        <taxon>Pseudomonadati</taxon>
        <taxon>Chlamydiota</taxon>
        <taxon>Chlamydiia</taxon>
        <taxon>Chlamydiales</taxon>
        <taxon>Chlamydiaceae</taxon>
        <taxon>Chlamydia/Chlamydophila group</taxon>
        <taxon>Chlamydia</taxon>
    </lineage>
</organism>
<name>A0ABX8LBK1_9CHLA</name>
<keyword evidence="1" id="KW-0175">Coiled coil</keyword>
<sequence length="356" mass="40173">MKLPHRLELADTQPLGSSRYNINKPHVVLITSIIAVILGLAVIAAGIALLVIFHAQSSAIFNGILISVVLGVILILCIGGGHSCIILQLARLHSPDVSGSESVMRKLQAYPQDSQNHLSEEDNPLQSQQNQEIEDALQMQALLKSKQDELNSLTHRYAAMAQERSDLENMVSRLREELVELRHILEENQATSHVVIERLQASNELLNKESIIARQSERAEKLVSGNLRFCFLKQKSELQEQSALIFLKDQTIEELTNKVAELRGEISSLQLFLTDNLEYREQKQRFVRELNQKLITLKSKLKDLVLLITDSTKKDETTTPTGNRLIEFANELYVYASTIQEFVGINIMPCSENRKE</sequence>
<dbReference type="Proteomes" id="UP000683565">
    <property type="component" value="Chromosome"/>
</dbReference>
<evidence type="ECO:0000256" key="1">
    <source>
        <dbReference type="SAM" id="Coils"/>
    </source>
</evidence>
<accession>A0ABX8LBK1</accession>
<keyword evidence="3" id="KW-0812">Transmembrane</keyword>
<feature type="coiled-coil region" evidence="1">
    <location>
        <begin position="252"/>
        <end position="307"/>
    </location>
</feature>
<feature type="region of interest" description="Disordered" evidence="2">
    <location>
        <begin position="111"/>
        <end position="130"/>
    </location>
</feature>
<protein>
    <submittedName>
        <fullName evidence="4">IncA family protein</fullName>
    </submittedName>
</protein>
<feature type="transmembrane region" description="Helical" evidence="3">
    <location>
        <begin position="59"/>
        <end position="81"/>
    </location>
</feature>
<dbReference type="RefSeq" id="WP_131743707.1">
    <property type="nucleotide sequence ID" value="NZ_CAAAFM010000001.1"/>
</dbReference>